<accession>A0AAV2YZ85</accession>
<reference evidence="1" key="2">
    <citation type="journal article" date="2023" name="Microbiol Resour">
        <title>Decontamination and Annotation of the Draft Genome Sequence of the Oomycete Lagenidium giganteum ARSEF 373.</title>
        <authorList>
            <person name="Morgan W.R."/>
            <person name="Tartar A."/>
        </authorList>
    </citation>
    <scope>NUCLEOTIDE SEQUENCE</scope>
    <source>
        <strain evidence="1">ARSEF 373</strain>
    </source>
</reference>
<organism evidence="1 2">
    <name type="scientific">Lagenidium giganteum</name>
    <dbReference type="NCBI Taxonomy" id="4803"/>
    <lineage>
        <taxon>Eukaryota</taxon>
        <taxon>Sar</taxon>
        <taxon>Stramenopiles</taxon>
        <taxon>Oomycota</taxon>
        <taxon>Peronosporomycetes</taxon>
        <taxon>Pythiales</taxon>
        <taxon>Pythiaceae</taxon>
    </lineage>
</organism>
<keyword evidence="2" id="KW-1185">Reference proteome</keyword>
<sequence>MSKPNNGQPTPAPTRDPNAPVYSAGWSSIEITNELIRRALTSVRYAANYEKYMKTRVCLNRINGIKARTVNDVDSYLYNVDGCELSDVTSNGRCDPYSCRLYTYEVKVSQKTVGSDAYVVQSIFKSLTQKSLAELMRMGNLDITGDSGSGESDPQSQPALFLLSEGMELPPPDVPRRIHTSASIPNLALLALVATMYPPLKTTIASLDLPV</sequence>
<evidence type="ECO:0000313" key="2">
    <source>
        <dbReference type="Proteomes" id="UP001146120"/>
    </source>
</evidence>
<dbReference type="AlphaFoldDB" id="A0AAV2YZ85"/>
<protein>
    <submittedName>
        <fullName evidence="1">Uncharacterized protein</fullName>
    </submittedName>
</protein>
<dbReference type="Proteomes" id="UP001146120">
    <property type="component" value="Unassembled WGS sequence"/>
</dbReference>
<proteinExistence type="predicted"/>
<gene>
    <name evidence="1" type="ORF">N0F65_001033</name>
</gene>
<comment type="caution">
    <text evidence="1">The sequence shown here is derived from an EMBL/GenBank/DDBJ whole genome shotgun (WGS) entry which is preliminary data.</text>
</comment>
<evidence type="ECO:0000313" key="1">
    <source>
        <dbReference type="EMBL" id="DAZ98614.1"/>
    </source>
</evidence>
<reference evidence="1" key="1">
    <citation type="submission" date="2022-11" db="EMBL/GenBank/DDBJ databases">
        <authorList>
            <person name="Morgan W.R."/>
            <person name="Tartar A."/>
        </authorList>
    </citation>
    <scope>NUCLEOTIDE SEQUENCE</scope>
    <source>
        <strain evidence="1">ARSEF 373</strain>
    </source>
</reference>
<name>A0AAV2YZ85_9STRA</name>
<dbReference type="EMBL" id="DAKRPA010000102">
    <property type="protein sequence ID" value="DAZ98614.1"/>
    <property type="molecule type" value="Genomic_DNA"/>
</dbReference>